<evidence type="ECO:0000256" key="3">
    <source>
        <dbReference type="ARBA" id="ARBA00022840"/>
    </source>
</evidence>
<reference evidence="7 8" key="1">
    <citation type="submission" date="2022-09" db="EMBL/GenBank/DDBJ databases">
        <title>Draft genome of isolate Be4.</title>
        <authorList>
            <person name="Sanchez-Castro I."/>
            <person name="Martinez-Rodriguez P."/>
            <person name="Descostes M."/>
            <person name="Merroun M."/>
        </authorList>
    </citation>
    <scope>NUCLEOTIDE SEQUENCE [LARGE SCALE GENOMIC DNA]</scope>
    <source>
        <strain evidence="7 8">Be4</strain>
    </source>
</reference>
<name>A0ABT2PSA5_9BURK</name>
<keyword evidence="5" id="KW-0963">Cytoplasm</keyword>
<proteinExistence type="inferred from homology"/>
<evidence type="ECO:0000256" key="2">
    <source>
        <dbReference type="ARBA" id="ARBA00022741"/>
    </source>
</evidence>
<dbReference type="GO" id="GO:0004140">
    <property type="term" value="F:dephospho-CoA kinase activity"/>
    <property type="evidence" value="ECO:0007669"/>
    <property type="project" value="UniProtKB-EC"/>
</dbReference>
<comment type="pathway">
    <text evidence="5">Cofactor biosynthesis; coenzyme A biosynthesis; CoA from (R)-pantothenate: step 5/5.</text>
</comment>
<dbReference type="InterPro" id="IPR001977">
    <property type="entry name" value="Depp_CoAkinase"/>
</dbReference>
<dbReference type="PROSITE" id="PS51219">
    <property type="entry name" value="DPCK"/>
    <property type="match status" value="1"/>
</dbReference>
<evidence type="ECO:0000313" key="7">
    <source>
        <dbReference type="EMBL" id="MCT9813360.1"/>
    </source>
</evidence>
<comment type="subcellular location">
    <subcellularLocation>
        <location evidence="5">Cytoplasm</location>
    </subcellularLocation>
</comment>
<dbReference type="EMBL" id="JAODYH010000017">
    <property type="protein sequence ID" value="MCT9813360.1"/>
    <property type="molecule type" value="Genomic_DNA"/>
</dbReference>
<dbReference type="RefSeq" id="WP_261502613.1">
    <property type="nucleotide sequence ID" value="NZ_JAODYH010000017.1"/>
</dbReference>
<dbReference type="Pfam" id="PF01121">
    <property type="entry name" value="CoaE"/>
    <property type="match status" value="1"/>
</dbReference>
<comment type="caution">
    <text evidence="7">The sequence shown here is derived from an EMBL/GenBank/DDBJ whole genome shotgun (WGS) entry which is preliminary data.</text>
</comment>
<dbReference type="SUPFAM" id="SSF52540">
    <property type="entry name" value="P-loop containing nucleoside triphosphate hydrolases"/>
    <property type="match status" value="1"/>
</dbReference>
<dbReference type="EC" id="2.7.1.24" evidence="5 6"/>
<keyword evidence="5 7" id="KW-0418">Kinase</keyword>
<dbReference type="Proteomes" id="UP001525968">
    <property type="component" value="Unassembled WGS sequence"/>
</dbReference>
<protein>
    <recommendedName>
        <fullName evidence="5 6">Dephospho-CoA kinase</fullName>
        <ecNumber evidence="5 6">2.7.1.24</ecNumber>
    </recommendedName>
    <alternativeName>
        <fullName evidence="5">Dephosphocoenzyme A kinase</fullName>
    </alternativeName>
</protein>
<evidence type="ECO:0000256" key="4">
    <source>
        <dbReference type="ARBA" id="ARBA00022993"/>
    </source>
</evidence>
<evidence type="ECO:0000256" key="6">
    <source>
        <dbReference type="NCBIfam" id="TIGR00152"/>
    </source>
</evidence>
<evidence type="ECO:0000313" key="8">
    <source>
        <dbReference type="Proteomes" id="UP001525968"/>
    </source>
</evidence>
<evidence type="ECO:0000256" key="1">
    <source>
        <dbReference type="ARBA" id="ARBA00009018"/>
    </source>
</evidence>
<organism evidence="7 8">
    <name type="scientific">Acidovorax bellezanensis</name>
    <dbReference type="NCBI Taxonomy" id="2976702"/>
    <lineage>
        <taxon>Bacteria</taxon>
        <taxon>Pseudomonadati</taxon>
        <taxon>Pseudomonadota</taxon>
        <taxon>Betaproteobacteria</taxon>
        <taxon>Burkholderiales</taxon>
        <taxon>Comamonadaceae</taxon>
        <taxon>Acidovorax</taxon>
    </lineage>
</organism>
<dbReference type="PANTHER" id="PTHR10695:SF46">
    <property type="entry name" value="BIFUNCTIONAL COENZYME A SYNTHASE-RELATED"/>
    <property type="match status" value="1"/>
</dbReference>
<sequence>MSTLQTPSPSHWRIPRLGVTGGIGSGKSTVAAMLAAHGATHIDADQIARSVTAAGGTAMAQIAQVFGSELIDDSGGLHRERMRALAFGDALARQRLEAIVHPLVGQATAQRVLQAEQAGAPLIVLDIPLLVESNRWNRQLDRVLVVDCSEATQLARVTLRNKLPPDAIARIIAAQASRSARRAAADMIIYNDAQDLGLLRAQAAQIAALFGL</sequence>
<comment type="similarity">
    <text evidence="1 5">Belongs to the CoaE family.</text>
</comment>
<comment type="catalytic activity">
    <reaction evidence="5">
        <text>3'-dephospho-CoA + ATP = ADP + CoA + H(+)</text>
        <dbReference type="Rhea" id="RHEA:18245"/>
        <dbReference type="ChEBI" id="CHEBI:15378"/>
        <dbReference type="ChEBI" id="CHEBI:30616"/>
        <dbReference type="ChEBI" id="CHEBI:57287"/>
        <dbReference type="ChEBI" id="CHEBI:57328"/>
        <dbReference type="ChEBI" id="CHEBI:456216"/>
        <dbReference type="EC" id="2.7.1.24"/>
    </reaction>
</comment>
<keyword evidence="5 7" id="KW-0808">Transferase</keyword>
<dbReference type="HAMAP" id="MF_00376">
    <property type="entry name" value="Dephospho_CoA_kinase"/>
    <property type="match status" value="1"/>
</dbReference>
<dbReference type="Gene3D" id="3.40.50.300">
    <property type="entry name" value="P-loop containing nucleotide triphosphate hydrolases"/>
    <property type="match status" value="1"/>
</dbReference>
<keyword evidence="3 5" id="KW-0067">ATP-binding</keyword>
<dbReference type="InterPro" id="IPR027417">
    <property type="entry name" value="P-loop_NTPase"/>
</dbReference>
<comment type="function">
    <text evidence="5">Catalyzes the phosphorylation of the 3'-hydroxyl group of dephosphocoenzyme A to form coenzyme A.</text>
</comment>
<gene>
    <name evidence="5 7" type="primary">coaE</name>
    <name evidence="7" type="ORF">N0K08_22240</name>
</gene>
<feature type="binding site" evidence="5">
    <location>
        <begin position="24"/>
        <end position="29"/>
    </location>
    <ligand>
        <name>ATP</name>
        <dbReference type="ChEBI" id="CHEBI:30616"/>
    </ligand>
</feature>
<dbReference type="PANTHER" id="PTHR10695">
    <property type="entry name" value="DEPHOSPHO-COA KINASE-RELATED"/>
    <property type="match status" value="1"/>
</dbReference>
<evidence type="ECO:0000256" key="5">
    <source>
        <dbReference type="HAMAP-Rule" id="MF_00376"/>
    </source>
</evidence>
<keyword evidence="4 5" id="KW-0173">Coenzyme A biosynthesis</keyword>
<keyword evidence="8" id="KW-1185">Reference proteome</keyword>
<keyword evidence="2 5" id="KW-0547">Nucleotide-binding</keyword>
<dbReference type="CDD" id="cd02022">
    <property type="entry name" value="DPCK"/>
    <property type="match status" value="1"/>
</dbReference>
<dbReference type="NCBIfam" id="TIGR00152">
    <property type="entry name" value="dephospho-CoA kinase"/>
    <property type="match status" value="1"/>
</dbReference>
<accession>A0ABT2PSA5</accession>